<accession>A0A173V4V9</accession>
<dbReference type="Proteomes" id="UP000095591">
    <property type="component" value="Unassembled WGS sequence"/>
</dbReference>
<dbReference type="RefSeq" id="WP_172681040.1">
    <property type="nucleotide sequence ID" value="NZ_CYXP01000006.1"/>
</dbReference>
<evidence type="ECO:0000313" key="2">
    <source>
        <dbReference type="Proteomes" id="UP000095591"/>
    </source>
</evidence>
<evidence type="ECO:0000313" key="1">
    <source>
        <dbReference type="EMBL" id="CUN22379.1"/>
    </source>
</evidence>
<evidence type="ECO:0008006" key="3">
    <source>
        <dbReference type="Google" id="ProtNLM"/>
    </source>
</evidence>
<dbReference type="EMBL" id="CYXP01000006">
    <property type="protein sequence ID" value="CUN22379.1"/>
    <property type="molecule type" value="Genomic_DNA"/>
</dbReference>
<gene>
    <name evidence="1" type="ORF">ERS852429_02643</name>
</gene>
<sequence length="57" mass="6286">MKTGDKAKVSPVLTGLSEWIEGVIIKIRNNPFTGLEIAVKDACGRVFFGESKYFQPV</sequence>
<proteinExistence type="predicted"/>
<organism evidence="1 2">
    <name type="scientific">Parabacteroides distasonis</name>
    <dbReference type="NCBI Taxonomy" id="823"/>
    <lineage>
        <taxon>Bacteria</taxon>
        <taxon>Pseudomonadati</taxon>
        <taxon>Bacteroidota</taxon>
        <taxon>Bacteroidia</taxon>
        <taxon>Bacteroidales</taxon>
        <taxon>Tannerellaceae</taxon>
        <taxon>Parabacteroides</taxon>
    </lineage>
</organism>
<name>A0A173V4V9_PARDI</name>
<dbReference type="AlphaFoldDB" id="A0A173V4V9"/>
<protein>
    <recommendedName>
        <fullName evidence="3">Transcriptional regulator</fullName>
    </recommendedName>
</protein>
<reference evidence="1 2" key="1">
    <citation type="submission" date="2015-09" db="EMBL/GenBank/DDBJ databases">
        <authorList>
            <consortium name="Pathogen Informatics"/>
        </authorList>
    </citation>
    <scope>NUCLEOTIDE SEQUENCE [LARGE SCALE GENOMIC DNA]</scope>
    <source>
        <strain evidence="1 2">2789STDY5608872</strain>
    </source>
</reference>